<dbReference type="Pfam" id="PF00535">
    <property type="entry name" value="Glycos_transf_2"/>
    <property type="match status" value="1"/>
</dbReference>
<organism evidence="5 6">
    <name type="scientific">Oceaniovalibus guishaninsula JLT2003</name>
    <dbReference type="NCBI Taxonomy" id="1231392"/>
    <lineage>
        <taxon>Bacteria</taxon>
        <taxon>Pseudomonadati</taxon>
        <taxon>Pseudomonadota</taxon>
        <taxon>Alphaproteobacteria</taxon>
        <taxon>Rhodobacterales</taxon>
        <taxon>Roseobacteraceae</taxon>
        <taxon>Oceaniovalibus</taxon>
    </lineage>
</organism>
<dbReference type="RefSeq" id="WP_007427663.1">
    <property type="nucleotide sequence ID" value="NZ_AMGO01000061.1"/>
</dbReference>
<evidence type="ECO:0000256" key="2">
    <source>
        <dbReference type="ARBA" id="ARBA00022676"/>
    </source>
</evidence>
<name>K2HK88_9RHOB</name>
<dbReference type="STRING" id="1231392.OCGS_2511"/>
<keyword evidence="3 5" id="KW-0808">Transferase</keyword>
<dbReference type="InterPro" id="IPR050834">
    <property type="entry name" value="Glycosyltransf_2"/>
</dbReference>
<comment type="similarity">
    <text evidence="1">Belongs to the glycosyltransferase 2 family.</text>
</comment>
<reference evidence="5 6" key="1">
    <citation type="journal article" date="2012" name="J. Bacteriol.">
        <title>Draft Genome Sequence of Oceaniovalibus guishaninsula JLT2003T.</title>
        <authorList>
            <person name="Tang K."/>
            <person name="Liu K."/>
            <person name="Jiao N."/>
        </authorList>
    </citation>
    <scope>NUCLEOTIDE SEQUENCE [LARGE SCALE GENOMIC DNA]</scope>
    <source>
        <strain evidence="5 6">JLT2003</strain>
    </source>
</reference>
<dbReference type="SUPFAM" id="SSF53448">
    <property type="entry name" value="Nucleotide-diphospho-sugar transferases"/>
    <property type="match status" value="1"/>
</dbReference>
<accession>K2HK88</accession>
<dbReference type="PANTHER" id="PTHR43685">
    <property type="entry name" value="GLYCOSYLTRANSFERASE"/>
    <property type="match status" value="1"/>
</dbReference>
<comment type="caution">
    <text evidence="5">The sequence shown here is derived from an EMBL/GenBank/DDBJ whole genome shotgun (WGS) entry which is preliminary data.</text>
</comment>
<proteinExistence type="inferred from homology"/>
<dbReference type="eggNOG" id="COG1216">
    <property type="taxonomic scope" value="Bacteria"/>
</dbReference>
<dbReference type="Gene3D" id="3.90.550.10">
    <property type="entry name" value="Spore Coat Polysaccharide Biosynthesis Protein SpsA, Chain A"/>
    <property type="match status" value="1"/>
</dbReference>
<dbReference type="GO" id="GO:0016757">
    <property type="term" value="F:glycosyltransferase activity"/>
    <property type="evidence" value="ECO:0007669"/>
    <property type="project" value="UniProtKB-KW"/>
</dbReference>
<dbReference type="InterPro" id="IPR029044">
    <property type="entry name" value="Nucleotide-diphossugar_trans"/>
</dbReference>
<sequence length="325" mass="35795">MIRPEISVLMPVASARYLGPALDSLLSQTLTTFELVLVDDARDDETRDAIDRAAAADNRIRIVRAAAPGGLAALLNEGLDACRAPLVARADADDIYHRERLARQAQAIVGRPGLLALSCGYWRIAADGKRLWRLRPETDAARLRFRTLIGCPLLHPGAMFRRDAVMALGGYDTALWTAQDNDLWARLAQVGDLGNLPEPLVEWREHGGTVSAARGPQGIAVSNGVSQRHLAAYLGTAPAIEDVAAARALWRREAAPRPPAEIDRGDRFLRRLLRAARSRESRDVRRHFARHVAGAYLNQARWLVRTHRAEAARMASRAAAWMARP</sequence>
<evidence type="ECO:0000259" key="4">
    <source>
        <dbReference type="Pfam" id="PF00535"/>
    </source>
</evidence>
<dbReference type="AlphaFoldDB" id="K2HK88"/>
<evidence type="ECO:0000256" key="1">
    <source>
        <dbReference type="ARBA" id="ARBA00006739"/>
    </source>
</evidence>
<evidence type="ECO:0000256" key="3">
    <source>
        <dbReference type="ARBA" id="ARBA00022679"/>
    </source>
</evidence>
<keyword evidence="6" id="KW-1185">Reference proteome</keyword>
<gene>
    <name evidence="5" type="ORF">OCGS_2511</name>
</gene>
<dbReference type="PANTHER" id="PTHR43685:SF5">
    <property type="entry name" value="GLYCOSYLTRANSFERASE EPSE-RELATED"/>
    <property type="match status" value="1"/>
</dbReference>
<evidence type="ECO:0000313" key="5">
    <source>
        <dbReference type="EMBL" id="EKE43379.1"/>
    </source>
</evidence>
<dbReference type="EMBL" id="AMGO01000061">
    <property type="protein sequence ID" value="EKE43379.1"/>
    <property type="molecule type" value="Genomic_DNA"/>
</dbReference>
<dbReference type="Proteomes" id="UP000006765">
    <property type="component" value="Unassembled WGS sequence"/>
</dbReference>
<protein>
    <submittedName>
        <fullName evidence="5">Glycosyl transferase-like protein</fullName>
    </submittedName>
</protein>
<evidence type="ECO:0000313" key="6">
    <source>
        <dbReference type="Proteomes" id="UP000006765"/>
    </source>
</evidence>
<feature type="domain" description="Glycosyltransferase 2-like" evidence="4">
    <location>
        <begin position="8"/>
        <end position="166"/>
    </location>
</feature>
<keyword evidence="2" id="KW-0328">Glycosyltransferase</keyword>
<dbReference type="OrthoDB" id="5291101at2"/>
<dbReference type="InterPro" id="IPR001173">
    <property type="entry name" value="Glyco_trans_2-like"/>
</dbReference>